<dbReference type="Proteomes" id="UP000831804">
    <property type="component" value="Segment"/>
</dbReference>
<evidence type="ECO:0000313" key="1">
    <source>
        <dbReference type="EMBL" id="QDL56938.1"/>
    </source>
</evidence>
<organism evidence="1 2">
    <name type="scientific">Dione juno nucleopolyhedrovirus</name>
    <dbReference type="NCBI Taxonomy" id="2594175"/>
    <lineage>
        <taxon>Viruses</taxon>
        <taxon>Viruses incertae sedis</taxon>
        <taxon>Naldaviricetes</taxon>
        <taxon>Lefavirales</taxon>
        <taxon>Baculoviridae</taxon>
        <taxon>Alphabaculovirus</taxon>
        <taxon>Alphabaculovirus dijunonis</taxon>
    </lineage>
</organism>
<name>A0AAE6LC62_9ABAC</name>
<dbReference type="EMBL" id="MK558262">
    <property type="protein sequence ID" value="QDL56938.1"/>
    <property type="molecule type" value="Genomic_DNA"/>
</dbReference>
<gene>
    <name evidence="1" type="ORF">DijuNPV-ORF-21</name>
</gene>
<sequence>MYVTGRRCAVYSIRGTTSHILCGVRDRTHANAQFFLEIFYVAYVTGRRCLSDSSERPQFM</sequence>
<accession>A0AAE6LC62</accession>
<evidence type="ECO:0000313" key="2">
    <source>
        <dbReference type="Proteomes" id="UP000831804"/>
    </source>
</evidence>
<keyword evidence="2" id="KW-1185">Reference proteome</keyword>
<proteinExistence type="predicted"/>
<protein>
    <submittedName>
        <fullName evidence="1">Uncharacterized protein</fullName>
    </submittedName>
</protein>
<reference evidence="1" key="1">
    <citation type="journal article" date="2019" name="Viruses">
        <title>A Nymphalid-Infecting Group I Alphabaculovirus Isolated from the Major Passion Fruit Caterpillar Pest Dione juno juno (Lepidoptera: Nymphalidae).</title>
        <authorList>
            <person name="Ribeiro B.M."/>
            <person name="Dos Santos E.R."/>
            <person name="Trentin L.B."/>
            <person name="da Silva L.A."/>
            <person name="de Melo F.L."/>
            <person name="Kitajima E.W."/>
            <person name="Ardisson-Araujo D.M.P."/>
        </authorList>
    </citation>
    <scope>NUCLEOTIDE SEQUENCE</scope>
    <source>
        <strain evidence="1">Araguari-MG</strain>
    </source>
</reference>